<dbReference type="EMBL" id="JBHRXX010000001">
    <property type="protein sequence ID" value="MFC3682079.1"/>
    <property type="molecule type" value="Genomic_DNA"/>
</dbReference>
<keyword evidence="2" id="KW-1003">Cell membrane</keyword>
<gene>
    <name evidence="8" type="ORF">ACFOPI_00650</name>
</gene>
<dbReference type="PANTHER" id="PTHR42794:SF1">
    <property type="entry name" value="HEMIN IMPORT ATP-BINDING PROTEIN HMUV"/>
    <property type="match status" value="1"/>
</dbReference>
<evidence type="ECO:0000256" key="2">
    <source>
        <dbReference type="ARBA" id="ARBA00022475"/>
    </source>
</evidence>
<evidence type="ECO:0000313" key="8">
    <source>
        <dbReference type="EMBL" id="MFC3682079.1"/>
    </source>
</evidence>
<organism evidence="8 9">
    <name type="scientific">Hydrogenophaga luteola</name>
    <dbReference type="NCBI Taxonomy" id="1591122"/>
    <lineage>
        <taxon>Bacteria</taxon>
        <taxon>Pseudomonadati</taxon>
        <taxon>Pseudomonadota</taxon>
        <taxon>Betaproteobacteria</taxon>
        <taxon>Burkholderiales</taxon>
        <taxon>Comamonadaceae</taxon>
        <taxon>Hydrogenophaga</taxon>
    </lineage>
</organism>
<dbReference type="Gene3D" id="3.40.50.300">
    <property type="entry name" value="P-loop containing nucleotide triphosphate hydrolases"/>
    <property type="match status" value="1"/>
</dbReference>
<evidence type="ECO:0000256" key="4">
    <source>
        <dbReference type="ARBA" id="ARBA00022840"/>
    </source>
</evidence>
<evidence type="ECO:0000256" key="3">
    <source>
        <dbReference type="ARBA" id="ARBA00022741"/>
    </source>
</evidence>
<sequence length="279" mass="29389">MRLHEAASLHADHIGVRVGGSQLLDGVSLRLSPGEVGAVLGPNGAGKSTLLSALAGLRLPDAGQVVLGGRPLSSLAAATLALERAVLPQDTGVAFDFSVRDVVELGRYPHRMAPARNEAGIVQAAMALTGVDHLAGRALNSLSGGERARAQLARVLAQIWHPLPDGRPRWLLLDEPTAALDLRHQHATMATVRRWARGQGVGVLAVLHDPNLALRYADRVWVLDGGRLQASGAPAQTLTPALLQRVWGVRARPVVDADGCVQLLMAPGEDAIKHKEDAA</sequence>
<proteinExistence type="predicted"/>
<accession>A0ABV7VX28</accession>
<comment type="caution">
    <text evidence="8">The sequence shown here is derived from an EMBL/GenBank/DDBJ whole genome shotgun (WGS) entry which is preliminary data.</text>
</comment>
<keyword evidence="5" id="KW-1278">Translocase</keyword>
<keyword evidence="3" id="KW-0547">Nucleotide-binding</keyword>
<dbReference type="SMART" id="SM00382">
    <property type="entry name" value="AAA"/>
    <property type="match status" value="1"/>
</dbReference>
<dbReference type="InterPro" id="IPR027417">
    <property type="entry name" value="P-loop_NTPase"/>
</dbReference>
<dbReference type="InterPro" id="IPR003593">
    <property type="entry name" value="AAA+_ATPase"/>
</dbReference>
<evidence type="ECO:0000256" key="1">
    <source>
        <dbReference type="ARBA" id="ARBA00022448"/>
    </source>
</evidence>
<evidence type="ECO:0000256" key="5">
    <source>
        <dbReference type="ARBA" id="ARBA00022967"/>
    </source>
</evidence>
<evidence type="ECO:0000313" key="9">
    <source>
        <dbReference type="Proteomes" id="UP001595729"/>
    </source>
</evidence>
<dbReference type="PROSITE" id="PS50893">
    <property type="entry name" value="ABC_TRANSPORTER_2"/>
    <property type="match status" value="1"/>
</dbReference>
<dbReference type="CDD" id="cd03214">
    <property type="entry name" value="ABC_Iron-Siderophores_B12_Hemin"/>
    <property type="match status" value="1"/>
</dbReference>
<dbReference type="GO" id="GO:0005524">
    <property type="term" value="F:ATP binding"/>
    <property type="evidence" value="ECO:0007669"/>
    <property type="project" value="UniProtKB-KW"/>
</dbReference>
<keyword evidence="1" id="KW-0813">Transport</keyword>
<feature type="domain" description="ABC transporter" evidence="7">
    <location>
        <begin position="9"/>
        <end position="250"/>
    </location>
</feature>
<keyword evidence="4 8" id="KW-0067">ATP-binding</keyword>
<dbReference type="Proteomes" id="UP001595729">
    <property type="component" value="Unassembled WGS sequence"/>
</dbReference>
<dbReference type="PROSITE" id="PS00211">
    <property type="entry name" value="ABC_TRANSPORTER_1"/>
    <property type="match status" value="1"/>
</dbReference>
<dbReference type="Pfam" id="PF00005">
    <property type="entry name" value="ABC_tran"/>
    <property type="match status" value="1"/>
</dbReference>
<keyword evidence="2" id="KW-0472">Membrane</keyword>
<keyword evidence="9" id="KW-1185">Reference proteome</keyword>
<dbReference type="RefSeq" id="WP_382170917.1">
    <property type="nucleotide sequence ID" value="NZ_JBHRXX010000001.1"/>
</dbReference>
<reference evidence="9" key="1">
    <citation type="journal article" date="2019" name="Int. J. Syst. Evol. Microbiol.">
        <title>The Global Catalogue of Microorganisms (GCM) 10K type strain sequencing project: providing services to taxonomists for standard genome sequencing and annotation.</title>
        <authorList>
            <consortium name="The Broad Institute Genomics Platform"/>
            <consortium name="The Broad Institute Genome Sequencing Center for Infectious Disease"/>
            <person name="Wu L."/>
            <person name="Ma J."/>
        </authorList>
    </citation>
    <scope>NUCLEOTIDE SEQUENCE [LARGE SCALE GENOMIC DNA]</scope>
    <source>
        <strain evidence="9">KCTC 42501</strain>
    </source>
</reference>
<protein>
    <submittedName>
        <fullName evidence="8">Heme ABC transporter ATP-binding protein</fullName>
    </submittedName>
</protein>
<comment type="function">
    <text evidence="6">Part of the ABC transporter complex HmuTUV involved in hemin import. Responsible for energy coupling to the transport system.</text>
</comment>
<dbReference type="InterPro" id="IPR003439">
    <property type="entry name" value="ABC_transporter-like_ATP-bd"/>
</dbReference>
<dbReference type="NCBIfam" id="NF010068">
    <property type="entry name" value="PRK13548.1"/>
    <property type="match status" value="1"/>
</dbReference>
<name>A0ABV7VX28_9BURK</name>
<dbReference type="SUPFAM" id="SSF52540">
    <property type="entry name" value="P-loop containing nucleoside triphosphate hydrolases"/>
    <property type="match status" value="1"/>
</dbReference>
<dbReference type="PANTHER" id="PTHR42794">
    <property type="entry name" value="HEMIN IMPORT ATP-BINDING PROTEIN HMUV"/>
    <property type="match status" value="1"/>
</dbReference>
<dbReference type="InterPro" id="IPR017871">
    <property type="entry name" value="ABC_transporter-like_CS"/>
</dbReference>
<evidence type="ECO:0000256" key="6">
    <source>
        <dbReference type="ARBA" id="ARBA00037066"/>
    </source>
</evidence>
<evidence type="ECO:0000259" key="7">
    <source>
        <dbReference type="PROSITE" id="PS50893"/>
    </source>
</evidence>